<dbReference type="STRING" id="765420.OSCT_1812"/>
<dbReference type="EMBL" id="ADVR01000061">
    <property type="protein sequence ID" value="EFO80353.1"/>
    <property type="molecule type" value="Genomic_DNA"/>
</dbReference>
<reference evidence="2 3" key="1">
    <citation type="journal article" date="2011" name="J. Bacteriol.">
        <title>Draft genome sequence of the anoxygenic filamentous phototrophic bacterium Oscillochloris trichoides subsp. DG-6.</title>
        <authorList>
            <person name="Kuznetsov B.B."/>
            <person name="Ivanovsky R.N."/>
            <person name="Keppen O.I."/>
            <person name="Sukhacheva M.V."/>
            <person name="Bumazhkin B.K."/>
            <person name="Patutina E.O."/>
            <person name="Beletsky A.V."/>
            <person name="Mardanov A.V."/>
            <person name="Baslerov R.V."/>
            <person name="Panteleeva A.N."/>
            <person name="Kolganova T.V."/>
            <person name="Ravin N.V."/>
            <person name="Skryabin K.G."/>
        </authorList>
    </citation>
    <scope>NUCLEOTIDE SEQUENCE [LARGE SCALE GENOMIC DNA]</scope>
    <source>
        <strain evidence="2 3">DG-6</strain>
    </source>
</reference>
<protein>
    <recommendedName>
        <fullName evidence="1">DUF58 domain-containing protein</fullName>
    </recommendedName>
</protein>
<dbReference type="HOGENOM" id="CLU_054927_3_1_0"/>
<proteinExistence type="predicted"/>
<name>E1IER1_9CHLR</name>
<dbReference type="InterPro" id="IPR036465">
    <property type="entry name" value="vWFA_dom_sf"/>
</dbReference>
<gene>
    <name evidence="2" type="ORF">OSCT_1812</name>
</gene>
<sequence>MWFKTIFRPKTDTPTERPVFDEAFLRRMERLSLQAQRTLRGNPASGEHLSRHQLPSSILSDHRPYSHGDDLRYVDWHAYARHDHVLLRLGEAEQDVYVHLLLDTSRSMVVGGPSRLRQGQQLVAALGYVALAHSDRLLIVPFATRPLPAFGPAQGKARSIEMLRFIEALEPQPRTDLVATVRQHVRSYPHGGLLVLCSDLLDAHGLAEVLRLLSPPRWQVLVLHLLDRHDLQPELHGALELEDSESGQRLELVLDDPTLAAYQREVRAWRTALADTCARRGAIYAPIMSDWPLEQQVVPYLRLRRVFT</sequence>
<dbReference type="PANTHER" id="PTHR33608">
    <property type="entry name" value="BLL2464 PROTEIN"/>
    <property type="match status" value="1"/>
</dbReference>
<evidence type="ECO:0000259" key="1">
    <source>
        <dbReference type="Pfam" id="PF01882"/>
    </source>
</evidence>
<dbReference type="eggNOG" id="COG1721">
    <property type="taxonomic scope" value="Bacteria"/>
</dbReference>
<dbReference type="AlphaFoldDB" id="E1IER1"/>
<dbReference type="SUPFAM" id="SSF53300">
    <property type="entry name" value="vWA-like"/>
    <property type="match status" value="1"/>
</dbReference>
<evidence type="ECO:0000313" key="2">
    <source>
        <dbReference type="EMBL" id="EFO80353.1"/>
    </source>
</evidence>
<organism evidence="2 3">
    <name type="scientific">Oscillochloris trichoides DG-6</name>
    <dbReference type="NCBI Taxonomy" id="765420"/>
    <lineage>
        <taxon>Bacteria</taxon>
        <taxon>Bacillati</taxon>
        <taxon>Chloroflexota</taxon>
        <taxon>Chloroflexia</taxon>
        <taxon>Chloroflexales</taxon>
        <taxon>Chloroflexineae</taxon>
        <taxon>Oscillochloridaceae</taxon>
        <taxon>Oscillochloris</taxon>
    </lineage>
</organism>
<keyword evidence="3" id="KW-1185">Reference proteome</keyword>
<dbReference type="Pfam" id="PF01882">
    <property type="entry name" value="DUF58"/>
    <property type="match status" value="1"/>
</dbReference>
<accession>E1IER1</accession>
<comment type="caution">
    <text evidence="2">The sequence shown here is derived from an EMBL/GenBank/DDBJ whole genome shotgun (WGS) entry which is preliminary data.</text>
</comment>
<feature type="domain" description="DUF58" evidence="1">
    <location>
        <begin position="61"/>
        <end position="270"/>
    </location>
</feature>
<dbReference type="OrthoDB" id="9776116at2"/>
<evidence type="ECO:0000313" key="3">
    <source>
        <dbReference type="Proteomes" id="UP000054010"/>
    </source>
</evidence>
<dbReference type="Proteomes" id="UP000054010">
    <property type="component" value="Unassembled WGS sequence"/>
</dbReference>
<dbReference type="InterPro" id="IPR002881">
    <property type="entry name" value="DUF58"/>
</dbReference>
<dbReference type="PANTHER" id="PTHR33608:SF7">
    <property type="entry name" value="DUF58 DOMAIN-CONTAINING PROTEIN"/>
    <property type="match status" value="1"/>
</dbReference>